<dbReference type="GO" id="GO:0030246">
    <property type="term" value="F:carbohydrate binding"/>
    <property type="evidence" value="ECO:0007669"/>
    <property type="project" value="UniProtKB-KW"/>
</dbReference>
<evidence type="ECO:0000256" key="11">
    <source>
        <dbReference type="SAM" id="SignalP"/>
    </source>
</evidence>
<reference evidence="13 14" key="1">
    <citation type="journal article" date="2020" name="Nature">
        <title>Six reference-quality genomes reveal evolution of bat adaptations.</title>
        <authorList>
            <person name="Jebb D."/>
            <person name="Huang Z."/>
            <person name="Pippel M."/>
            <person name="Hughes G.M."/>
            <person name="Lavrichenko K."/>
            <person name="Devanna P."/>
            <person name="Winkler S."/>
            <person name="Jermiin L.S."/>
            <person name="Skirmuntt E.C."/>
            <person name="Katzourakis A."/>
            <person name="Burkitt-Gray L."/>
            <person name="Ray D.A."/>
            <person name="Sullivan K.A.M."/>
            <person name="Roscito J.G."/>
            <person name="Kirilenko B.M."/>
            <person name="Davalos L.M."/>
            <person name="Corthals A.P."/>
            <person name="Power M.L."/>
            <person name="Jones G."/>
            <person name="Ransome R.D."/>
            <person name="Dechmann D.K.N."/>
            <person name="Locatelli A.G."/>
            <person name="Puechmaille S.J."/>
            <person name="Fedrigo O."/>
            <person name="Jarvis E.D."/>
            <person name="Hiller M."/>
            <person name="Vernes S.C."/>
            <person name="Myers E.W."/>
            <person name="Teeling E.C."/>
        </authorList>
    </citation>
    <scope>NUCLEOTIDE SEQUENCE [LARGE SCALE GENOMIC DNA]</scope>
    <source>
        <strain evidence="13">MRouAeg1</strain>
        <tissue evidence="13">Muscle</tissue>
    </source>
</reference>
<keyword evidence="8" id="KW-0393">Immunoglobulin domain</keyword>
<dbReference type="GO" id="GO:0033691">
    <property type="term" value="F:sialic acid binding"/>
    <property type="evidence" value="ECO:0007669"/>
    <property type="project" value="TreeGrafter"/>
</dbReference>
<dbReference type="PANTHER" id="PTHR12035:SF123">
    <property type="entry name" value="IG-LIKE DOMAIN-CONTAINING PROTEIN"/>
    <property type="match status" value="1"/>
</dbReference>
<dbReference type="InterPro" id="IPR003006">
    <property type="entry name" value="Ig/MHC_CS"/>
</dbReference>
<dbReference type="Pfam" id="PF07686">
    <property type="entry name" value="V-set"/>
    <property type="match status" value="1"/>
</dbReference>
<feature type="domain" description="Ig-like" evidence="12">
    <location>
        <begin position="126"/>
        <end position="208"/>
    </location>
</feature>
<evidence type="ECO:0000256" key="6">
    <source>
        <dbReference type="ARBA" id="ARBA00022989"/>
    </source>
</evidence>
<sequence length="383" mass="42379">MLPLLLPLLWAGEQSRGPPGGSAHFPFPTGPLAQDDRYQLTVQKAKEDRDAPVATNDPHRAVQEEAQGRFHLLGDPQNYDCSLEIRDARRSDVGNYFFRIERGSIVKYSYKEKPLAVRVTALSQTPDINIQGTLESGHPRNITCTVPWACERGTPPTFSWIGVNLTPLDLRTPHSSMVTLTPGPQHHGIRLTCRVTFHGGVSTERTIRLNVSPGGQLLIPVREAPQKLMVRVFWGNSTVPEDLANATSLPVQEGQSLRLVCETNSEAPARLSWSRGSLTLNPSDPLHPGVLELCHVVSGDGGEFTCRAQHPQVFLHVSLKLVVWGVSYSYPQSCGEQQGSWPLVLTLLRGALMGAGFLLTYGLTWIYYTRFRGSHVDKAERHE</sequence>
<dbReference type="InterPro" id="IPR003598">
    <property type="entry name" value="Ig_sub2"/>
</dbReference>
<keyword evidence="7 10" id="KW-0472">Membrane</keyword>
<gene>
    <name evidence="13" type="ORF">HJG63_017591</name>
</gene>
<protein>
    <submittedName>
        <fullName evidence="13">Sialic acid binding Ig like lectin 14</fullName>
    </submittedName>
</protein>
<keyword evidence="4" id="KW-0677">Repeat</keyword>
<dbReference type="PROSITE" id="PS50835">
    <property type="entry name" value="IG_LIKE"/>
    <property type="match status" value="2"/>
</dbReference>
<dbReference type="PROSITE" id="PS00290">
    <property type="entry name" value="IG_MHC"/>
    <property type="match status" value="1"/>
</dbReference>
<evidence type="ECO:0000256" key="9">
    <source>
        <dbReference type="ARBA" id="ARBA00038361"/>
    </source>
</evidence>
<keyword evidence="5" id="KW-0130">Cell adhesion</keyword>
<evidence type="ECO:0000256" key="1">
    <source>
        <dbReference type="ARBA" id="ARBA00004479"/>
    </source>
</evidence>
<evidence type="ECO:0000256" key="7">
    <source>
        <dbReference type="ARBA" id="ARBA00023136"/>
    </source>
</evidence>
<evidence type="ECO:0000256" key="3">
    <source>
        <dbReference type="ARBA" id="ARBA00022734"/>
    </source>
</evidence>
<dbReference type="Pfam" id="PF00047">
    <property type="entry name" value="ig"/>
    <property type="match status" value="1"/>
</dbReference>
<dbReference type="GO" id="GO:0005886">
    <property type="term" value="C:plasma membrane"/>
    <property type="evidence" value="ECO:0007669"/>
    <property type="project" value="TreeGrafter"/>
</dbReference>
<dbReference type="InterPro" id="IPR051036">
    <property type="entry name" value="SIGLEC"/>
</dbReference>
<feature type="signal peptide" evidence="11">
    <location>
        <begin position="1"/>
        <end position="15"/>
    </location>
</feature>
<keyword evidence="14" id="KW-1185">Reference proteome</keyword>
<evidence type="ECO:0000313" key="13">
    <source>
        <dbReference type="EMBL" id="KAF6411725.1"/>
    </source>
</evidence>
<dbReference type="SMART" id="SM00409">
    <property type="entry name" value="IG"/>
    <property type="match status" value="2"/>
</dbReference>
<proteinExistence type="inferred from homology"/>
<dbReference type="AlphaFoldDB" id="A0A7J8CLL6"/>
<dbReference type="InterPro" id="IPR013783">
    <property type="entry name" value="Ig-like_fold"/>
</dbReference>
<evidence type="ECO:0000256" key="2">
    <source>
        <dbReference type="ARBA" id="ARBA00022692"/>
    </source>
</evidence>
<evidence type="ECO:0000256" key="4">
    <source>
        <dbReference type="ARBA" id="ARBA00022737"/>
    </source>
</evidence>
<dbReference type="Proteomes" id="UP000593571">
    <property type="component" value="Unassembled WGS sequence"/>
</dbReference>
<evidence type="ECO:0000256" key="5">
    <source>
        <dbReference type="ARBA" id="ARBA00022889"/>
    </source>
</evidence>
<comment type="caution">
    <text evidence="13">The sequence shown here is derived from an EMBL/GenBank/DDBJ whole genome shotgun (WGS) entry which is preliminary data.</text>
</comment>
<accession>A0A7J8CLL6</accession>
<dbReference type="EMBL" id="JACASE010000014">
    <property type="protein sequence ID" value="KAF6411725.1"/>
    <property type="molecule type" value="Genomic_DNA"/>
</dbReference>
<name>A0A7J8CLL6_ROUAE</name>
<organism evidence="13 14">
    <name type="scientific">Rousettus aegyptiacus</name>
    <name type="common">Egyptian fruit bat</name>
    <name type="synonym">Pteropus aegyptiacus</name>
    <dbReference type="NCBI Taxonomy" id="9407"/>
    <lineage>
        <taxon>Eukaryota</taxon>
        <taxon>Metazoa</taxon>
        <taxon>Chordata</taxon>
        <taxon>Craniata</taxon>
        <taxon>Vertebrata</taxon>
        <taxon>Euteleostomi</taxon>
        <taxon>Mammalia</taxon>
        <taxon>Eutheria</taxon>
        <taxon>Laurasiatheria</taxon>
        <taxon>Chiroptera</taxon>
        <taxon>Yinpterochiroptera</taxon>
        <taxon>Pteropodoidea</taxon>
        <taxon>Pteropodidae</taxon>
        <taxon>Rousettinae</taxon>
        <taxon>Rousettus</taxon>
    </lineage>
</organism>
<dbReference type="InterPro" id="IPR013151">
    <property type="entry name" value="Immunoglobulin_dom"/>
</dbReference>
<comment type="subcellular location">
    <subcellularLocation>
        <location evidence="1">Membrane</location>
        <topology evidence="1">Single-pass type I membrane protein</topology>
    </subcellularLocation>
</comment>
<comment type="similarity">
    <text evidence="9">Belongs to the immunoglobulin superfamily. SIGLEC (sialic acid binding Ig-like lectin) family.</text>
</comment>
<feature type="transmembrane region" description="Helical" evidence="10">
    <location>
        <begin position="341"/>
        <end position="368"/>
    </location>
</feature>
<keyword evidence="2 10" id="KW-0812">Transmembrane</keyword>
<dbReference type="InterPro" id="IPR013106">
    <property type="entry name" value="Ig_V-set"/>
</dbReference>
<keyword evidence="6 10" id="KW-1133">Transmembrane helix</keyword>
<keyword evidence="11" id="KW-0732">Signal</keyword>
<feature type="domain" description="Ig-like" evidence="12">
    <location>
        <begin position="240"/>
        <end position="318"/>
    </location>
</feature>
<dbReference type="SUPFAM" id="SSF48726">
    <property type="entry name" value="Immunoglobulin"/>
    <property type="match status" value="3"/>
</dbReference>
<dbReference type="InterPro" id="IPR036179">
    <property type="entry name" value="Ig-like_dom_sf"/>
</dbReference>
<dbReference type="SMART" id="SM00408">
    <property type="entry name" value="IGc2"/>
    <property type="match status" value="1"/>
</dbReference>
<dbReference type="GO" id="GO:0007155">
    <property type="term" value="P:cell adhesion"/>
    <property type="evidence" value="ECO:0007669"/>
    <property type="project" value="UniProtKB-KW"/>
</dbReference>
<feature type="chain" id="PRO_5029589490" evidence="11">
    <location>
        <begin position="16"/>
        <end position="383"/>
    </location>
</feature>
<dbReference type="PANTHER" id="PTHR12035">
    <property type="entry name" value="SIALIC ACID BINDING IMMUNOGLOBULIN-LIKE LECTIN"/>
    <property type="match status" value="1"/>
</dbReference>
<evidence type="ECO:0000313" key="14">
    <source>
        <dbReference type="Proteomes" id="UP000593571"/>
    </source>
</evidence>
<dbReference type="Gene3D" id="2.60.40.10">
    <property type="entry name" value="Immunoglobulins"/>
    <property type="match status" value="3"/>
</dbReference>
<evidence type="ECO:0000259" key="12">
    <source>
        <dbReference type="PROSITE" id="PS50835"/>
    </source>
</evidence>
<keyword evidence="3 13" id="KW-0430">Lectin</keyword>
<dbReference type="InterPro" id="IPR007110">
    <property type="entry name" value="Ig-like_dom"/>
</dbReference>
<evidence type="ECO:0000256" key="10">
    <source>
        <dbReference type="SAM" id="Phobius"/>
    </source>
</evidence>
<dbReference type="InterPro" id="IPR003599">
    <property type="entry name" value="Ig_sub"/>
</dbReference>
<evidence type="ECO:0000256" key="8">
    <source>
        <dbReference type="ARBA" id="ARBA00023319"/>
    </source>
</evidence>